<dbReference type="Proteomes" id="UP000467840">
    <property type="component" value="Chromosome 7"/>
</dbReference>
<keyword evidence="1" id="KW-0611">Plant defense</keyword>
<evidence type="ECO:0000313" key="3">
    <source>
        <dbReference type="EMBL" id="KAF2294033.1"/>
    </source>
</evidence>
<gene>
    <name evidence="3" type="ORF">GH714_006819</name>
</gene>
<dbReference type="InterPro" id="IPR032675">
    <property type="entry name" value="LRR_dom_sf"/>
</dbReference>
<dbReference type="Pfam" id="PF23247">
    <property type="entry name" value="LRR_RPS2"/>
    <property type="match status" value="1"/>
</dbReference>
<accession>A0A6A6L1H2</accession>
<reference evidence="3 4" key="1">
    <citation type="journal article" date="2020" name="Mol. Plant">
        <title>The Chromosome-Based Rubber Tree Genome Provides New Insights into Spurge Genome Evolution and Rubber Biosynthesis.</title>
        <authorList>
            <person name="Liu J."/>
            <person name="Shi C."/>
            <person name="Shi C.C."/>
            <person name="Li W."/>
            <person name="Zhang Q.J."/>
            <person name="Zhang Y."/>
            <person name="Li K."/>
            <person name="Lu H.F."/>
            <person name="Shi C."/>
            <person name="Zhu S.T."/>
            <person name="Xiao Z.Y."/>
            <person name="Nan H."/>
            <person name="Yue Y."/>
            <person name="Zhu X.G."/>
            <person name="Wu Y."/>
            <person name="Hong X.N."/>
            <person name="Fan G.Y."/>
            <person name="Tong Y."/>
            <person name="Zhang D."/>
            <person name="Mao C.L."/>
            <person name="Liu Y.L."/>
            <person name="Hao S.J."/>
            <person name="Liu W.Q."/>
            <person name="Lv M.Q."/>
            <person name="Zhang H.B."/>
            <person name="Liu Y."/>
            <person name="Hu-Tang G.R."/>
            <person name="Wang J.P."/>
            <person name="Wang J.H."/>
            <person name="Sun Y.H."/>
            <person name="Ni S.B."/>
            <person name="Chen W.B."/>
            <person name="Zhang X.C."/>
            <person name="Jiao Y.N."/>
            <person name="Eichler E.E."/>
            <person name="Li G.H."/>
            <person name="Liu X."/>
            <person name="Gao L.Z."/>
        </authorList>
    </citation>
    <scope>NUCLEOTIDE SEQUENCE [LARGE SCALE GENOMIC DNA]</scope>
    <source>
        <strain evidence="4">cv. GT1</strain>
        <tissue evidence="3">Leaf</tissue>
    </source>
</reference>
<dbReference type="AlphaFoldDB" id="A0A6A6L1H2"/>
<keyword evidence="4" id="KW-1185">Reference proteome</keyword>
<name>A0A6A6L1H2_HEVBR</name>
<evidence type="ECO:0000313" key="4">
    <source>
        <dbReference type="Proteomes" id="UP000467840"/>
    </source>
</evidence>
<organism evidence="3 4">
    <name type="scientific">Hevea brasiliensis</name>
    <name type="common">Para rubber tree</name>
    <name type="synonym">Siphonia brasiliensis</name>
    <dbReference type="NCBI Taxonomy" id="3981"/>
    <lineage>
        <taxon>Eukaryota</taxon>
        <taxon>Viridiplantae</taxon>
        <taxon>Streptophyta</taxon>
        <taxon>Embryophyta</taxon>
        <taxon>Tracheophyta</taxon>
        <taxon>Spermatophyta</taxon>
        <taxon>Magnoliopsida</taxon>
        <taxon>eudicotyledons</taxon>
        <taxon>Gunneridae</taxon>
        <taxon>Pentapetalae</taxon>
        <taxon>rosids</taxon>
        <taxon>fabids</taxon>
        <taxon>Malpighiales</taxon>
        <taxon>Euphorbiaceae</taxon>
        <taxon>Crotonoideae</taxon>
        <taxon>Micrandreae</taxon>
        <taxon>Hevea</taxon>
    </lineage>
</organism>
<evidence type="ECO:0000256" key="1">
    <source>
        <dbReference type="ARBA" id="ARBA00022821"/>
    </source>
</evidence>
<comment type="caution">
    <text evidence="3">The sequence shown here is derived from an EMBL/GenBank/DDBJ whole genome shotgun (WGS) entry which is preliminary data.</text>
</comment>
<dbReference type="PANTHER" id="PTHR36766">
    <property type="entry name" value="PLANT BROAD-SPECTRUM MILDEW RESISTANCE PROTEIN RPW8"/>
    <property type="match status" value="1"/>
</dbReference>
<protein>
    <recommendedName>
        <fullName evidence="2">Disease resistance protein At4g27190-like leucine-rich repeats domain-containing protein</fullName>
    </recommendedName>
</protein>
<dbReference type="EMBL" id="JAAGAX010000013">
    <property type="protein sequence ID" value="KAF2294033.1"/>
    <property type="molecule type" value="Genomic_DNA"/>
</dbReference>
<dbReference type="InterPro" id="IPR057135">
    <property type="entry name" value="At4g27190-like_LRR"/>
</dbReference>
<dbReference type="PANTHER" id="PTHR36766:SF70">
    <property type="entry name" value="DISEASE RESISTANCE PROTEIN RGA4"/>
    <property type="match status" value="1"/>
</dbReference>
<dbReference type="Gene3D" id="3.80.10.10">
    <property type="entry name" value="Ribonuclease Inhibitor"/>
    <property type="match status" value="1"/>
</dbReference>
<dbReference type="GO" id="GO:0006952">
    <property type="term" value="P:defense response"/>
    <property type="evidence" value="ECO:0007669"/>
    <property type="project" value="UniProtKB-KW"/>
</dbReference>
<dbReference type="SUPFAM" id="SSF52047">
    <property type="entry name" value="RNI-like"/>
    <property type="match status" value="1"/>
</dbReference>
<proteinExistence type="predicted"/>
<feature type="domain" description="Disease resistance protein At4g27190-like leucine-rich repeats" evidence="2">
    <location>
        <begin position="31"/>
        <end position="144"/>
    </location>
</feature>
<evidence type="ECO:0000259" key="2">
    <source>
        <dbReference type="Pfam" id="PF23247"/>
    </source>
</evidence>
<sequence>MRSLEQILKLTISVSGSSSSSSHPSSLCPAVSQLKSLTIWEIEDLEFLPVELLPSFTSLQEVSIFDCSRLSSTASEDENDNSEQWKCLQSLRTLRLVGIPELVALPNGLQHVAALQTLIIERCDNLMSLPEWMANLTGLQYLSIYAFSRLDETWRNNMVEDWHKISHIPNIQSCLLDLEELQLAAILHQLAKN</sequence>